<protein>
    <submittedName>
        <fullName evidence="1">1,4-beta-xylanase</fullName>
    </submittedName>
</protein>
<keyword evidence="1" id="KW-0378">Hydrolase</keyword>
<gene>
    <name evidence="1" type="ORF">D2E25_1814</name>
</gene>
<dbReference type="GO" id="GO:0045493">
    <property type="term" value="P:xylan catabolic process"/>
    <property type="evidence" value="ECO:0007669"/>
    <property type="project" value="UniProtKB-KW"/>
</dbReference>
<keyword evidence="2" id="KW-1185">Reference proteome</keyword>
<dbReference type="InterPro" id="IPR023296">
    <property type="entry name" value="Glyco_hydro_beta-prop_sf"/>
</dbReference>
<sequence length="334" mass="37218">MRGNDMDDERYLYAYFHGDESLDDDQQVRFAVSGDALHWTTMNGGRPVLRSDIGDGGVRDPFLIRLPQGGFVIIATDLQIKNPRYVSPDRSPWDQAQIIGSHDIAIWRSDDLVHWNGPQLVDVVGGCPLGNVWAPKATFVAEYGAYLVYWAGTCADDDYARNRIYACWTEDFRDFSPMFTLIERDHSCIDAELTRRGDGRWVLYMKNETDKIVDVYVSDRLFDDDVESGADSRPTVPLSCAFRRIDQPAISSLHGVEGPCAVARAGGDVVLYLDEYMGAKRGYMPLIGDDPTRAGSFALAGLDDYRMPDGARHGSILPITREEAARVETAFGIA</sequence>
<proteinExistence type="predicted"/>
<evidence type="ECO:0000313" key="2">
    <source>
        <dbReference type="Proteomes" id="UP000287533"/>
    </source>
</evidence>
<comment type="caution">
    <text evidence="1">The sequence shown here is derived from an EMBL/GenBank/DDBJ whole genome shotgun (WGS) entry which is preliminary data.</text>
</comment>
<dbReference type="GO" id="GO:0016798">
    <property type="term" value="F:hydrolase activity, acting on glycosyl bonds"/>
    <property type="evidence" value="ECO:0007669"/>
    <property type="project" value="UniProtKB-KW"/>
</dbReference>
<dbReference type="AlphaFoldDB" id="A0A430FEZ8"/>
<dbReference type="SUPFAM" id="SSF75005">
    <property type="entry name" value="Arabinanase/levansucrase/invertase"/>
    <property type="match status" value="2"/>
</dbReference>
<dbReference type="Proteomes" id="UP000287533">
    <property type="component" value="Unassembled WGS sequence"/>
</dbReference>
<accession>A0A430FEZ8</accession>
<keyword evidence="1" id="KW-0119">Carbohydrate metabolism</keyword>
<dbReference type="PANTHER" id="PTHR43301">
    <property type="entry name" value="ARABINAN ENDO-1,5-ALPHA-L-ARABINOSIDASE"/>
    <property type="match status" value="1"/>
</dbReference>
<dbReference type="CDD" id="cd08983">
    <property type="entry name" value="GH43_Bt3655-like"/>
    <property type="match status" value="1"/>
</dbReference>
<keyword evidence="1" id="KW-0326">Glycosidase</keyword>
<reference evidence="1 2" key="1">
    <citation type="submission" date="2018-09" db="EMBL/GenBank/DDBJ databases">
        <title>Characterization of the phylogenetic diversity of five novel species belonging to the genus Bifidobacterium.</title>
        <authorList>
            <person name="Lugli G.A."/>
            <person name="Duranti S."/>
            <person name="Milani C."/>
        </authorList>
    </citation>
    <scope>NUCLEOTIDE SEQUENCE [LARGE SCALE GENOMIC DNA]</scope>
    <source>
        <strain evidence="1 2">2034B</strain>
    </source>
</reference>
<keyword evidence="1" id="KW-0624">Polysaccharide degradation</keyword>
<evidence type="ECO:0000313" key="1">
    <source>
        <dbReference type="EMBL" id="RSX51380.1"/>
    </source>
</evidence>
<dbReference type="OrthoDB" id="9758923at2"/>
<dbReference type="RefSeq" id="WP_125982081.1">
    <property type="nucleotide sequence ID" value="NZ_QXGL01000007.1"/>
</dbReference>
<dbReference type="PANTHER" id="PTHR43301:SF3">
    <property type="entry name" value="ARABINAN ENDO-1,5-ALPHA-L-ARABINOSIDASE A-RELATED"/>
    <property type="match status" value="1"/>
</dbReference>
<dbReference type="Gene3D" id="2.115.10.20">
    <property type="entry name" value="Glycosyl hydrolase domain, family 43"/>
    <property type="match status" value="1"/>
</dbReference>
<dbReference type="InterPro" id="IPR050727">
    <property type="entry name" value="GH43_arabinanases"/>
</dbReference>
<name>A0A430FEZ8_9BIFI</name>
<keyword evidence="1" id="KW-0858">Xylan degradation</keyword>
<dbReference type="EMBL" id="QXGL01000007">
    <property type="protein sequence ID" value="RSX51380.1"/>
    <property type="molecule type" value="Genomic_DNA"/>
</dbReference>
<organism evidence="1 2">
    <name type="scientific">Bifidobacterium goeldii</name>
    <dbReference type="NCBI Taxonomy" id="2306975"/>
    <lineage>
        <taxon>Bacteria</taxon>
        <taxon>Bacillati</taxon>
        <taxon>Actinomycetota</taxon>
        <taxon>Actinomycetes</taxon>
        <taxon>Bifidobacteriales</taxon>
        <taxon>Bifidobacteriaceae</taxon>
        <taxon>Bifidobacterium</taxon>
    </lineage>
</organism>